<evidence type="ECO:0000313" key="1">
    <source>
        <dbReference type="EMBL" id="GID11482.1"/>
    </source>
</evidence>
<sequence length="105" mass="12115">MPRRLMYVQLKSGHDTDRGPSWIAWVEFTRTWATARVHGRTLRRWNGVAGNFIDVDTDEEFWLSGPKRDRSDGRYGPGQPTVDEDAREAYEEFLAGGPLPGHERR</sequence>
<organism evidence="1 2">
    <name type="scientific">Actinocatenispora rupis</name>
    <dbReference type="NCBI Taxonomy" id="519421"/>
    <lineage>
        <taxon>Bacteria</taxon>
        <taxon>Bacillati</taxon>
        <taxon>Actinomycetota</taxon>
        <taxon>Actinomycetes</taxon>
        <taxon>Micromonosporales</taxon>
        <taxon>Micromonosporaceae</taxon>
        <taxon>Actinocatenispora</taxon>
    </lineage>
</organism>
<accession>A0A8J3NC87</accession>
<dbReference type="EMBL" id="BOMB01000012">
    <property type="protein sequence ID" value="GID11482.1"/>
    <property type="molecule type" value="Genomic_DNA"/>
</dbReference>
<keyword evidence="2" id="KW-1185">Reference proteome</keyword>
<dbReference type="RefSeq" id="WP_203657469.1">
    <property type="nucleotide sequence ID" value="NZ_BAAAZM010000006.1"/>
</dbReference>
<comment type="caution">
    <text evidence="1">The sequence shown here is derived from an EMBL/GenBank/DDBJ whole genome shotgun (WGS) entry which is preliminary data.</text>
</comment>
<dbReference type="AlphaFoldDB" id="A0A8J3NC87"/>
<gene>
    <name evidence="1" type="ORF">Aru02nite_23710</name>
</gene>
<dbReference type="Proteomes" id="UP000612808">
    <property type="component" value="Unassembled WGS sequence"/>
</dbReference>
<protein>
    <submittedName>
        <fullName evidence="1">Uncharacterized protein</fullName>
    </submittedName>
</protein>
<name>A0A8J3NC87_9ACTN</name>
<reference evidence="1" key="1">
    <citation type="submission" date="2021-01" db="EMBL/GenBank/DDBJ databases">
        <title>Whole genome shotgun sequence of Actinocatenispora rupis NBRC 107355.</title>
        <authorList>
            <person name="Komaki H."/>
            <person name="Tamura T."/>
        </authorList>
    </citation>
    <scope>NUCLEOTIDE SEQUENCE</scope>
    <source>
        <strain evidence="1">NBRC 107355</strain>
    </source>
</reference>
<proteinExistence type="predicted"/>
<evidence type="ECO:0000313" key="2">
    <source>
        <dbReference type="Proteomes" id="UP000612808"/>
    </source>
</evidence>